<comment type="caution">
    <text evidence="1">The sequence shown here is derived from an EMBL/GenBank/DDBJ whole genome shotgun (WGS) entry which is preliminary data.</text>
</comment>
<dbReference type="EMBL" id="JAPQKS010000007">
    <property type="protein sequence ID" value="KAJ5220202.1"/>
    <property type="molecule type" value="Genomic_DNA"/>
</dbReference>
<protein>
    <submittedName>
        <fullName evidence="1">Uncharacterized protein</fullName>
    </submittedName>
</protein>
<evidence type="ECO:0000313" key="1">
    <source>
        <dbReference type="EMBL" id="KAJ5220202.1"/>
    </source>
</evidence>
<dbReference type="GeneID" id="83206005"/>
<dbReference type="RefSeq" id="XP_058327032.1">
    <property type="nucleotide sequence ID" value="XM_058478702.1"/>
</dbReference>
<name>A0A9W9TET8_9EURO</name>
<keyword evidence="2" id="KW-1185">Reference proteome</keyword>
<dbReference type="Proteomes" id="UP001150941">
    <property type="component" value="Unassembled WGS sequence"/>
</dbReference>
<organism evidence="1 2">
    <name type="scientific">Penicillium chermesinum</name>
    <dbReference type="NCBI Taxonomy" id="63820"/>
    <lineage>
        <taxon>Eukaryota</taxon>
        <taxon>Fungi</taxon>
        <taxon>Dikarya</taxon>
        <taxon>Ascomycota</taxon>
        <taxon>Pezizomycotina</taxon>
        <taxon>Eurotiomycetes</taxon>
        <taxon>Eurotiomycetidae</taxon>
        <taxon>Eurotiales</taxon>
        <taxon>Aspergillaceae</taxon>
        <taxon>Penicillium</taxon>
    </lineage>
</organism>
<reference evidence="1" key="2">
    <citation type="journal article" date="2023" name="IMA Fungus">
        <title>Comparative genomic study of the Penicillium genus elucidates a diverse pangenome and 15 lateral gene transfer events.</title>
        <authorList>
            <person name="Petersen C."/>
            <person name="Sorensen T."/>
            <person name="Nielsen M.R."/>
            <person name="Sondergaard T.E."/>
            <person name="Sorensen J.L."/>
            <person name="Fitzpatrick D.A."/>
            <person name="Frisvad J.C."/>
            <person name="Nielsen K.L."/>
        </authorList>
    </citation>
    <scope>NUCLEOTIDE SEQUENCE</scope>
    <source>
        <strain evidence="1">IBT 19713</strain>
    </source>
</reference>
<accession>A0A9W9TET8</accession>
<dbReference type="AlphaFoldDB" id="A0A9W9TET8"/>
<evidence type="ECO:0000313" key="2">
    <source>
        <dbReference type="Proteomes" id="UP001150941"/>
    </source>
</evidence>
<proteinExistence type="predicted"/>
<reference evidence="1" key="1">
    <citation type="submission" date="2022-11" db="EMBL/GenBank/DDBJ databases">
        <authorList>
            <person name="Petersen C."/>
        </authorList>
    </citation>
    <scope>NUCLEOTIDE SEQUENCE</scope>
    <source>
        <strain evidence="1">IBT 19713</strain>
    </source>
</reference>
<sequence length="78" mass="8511">MHVGMRHGHLLRKSLQVARLLACQSGYSYLRVAIASESRGLVFEVLFLGSTGREGDVVANELPTCSPARTTPSYHTLP</sequence>
<gene>
    <name evidence="1" type="ORF">N7468_009406</name>
</gene>